<feature type="region of interest" description="Disordered" evidence="1">
    <location>
        <begin position="50"/>
        <end position="73"/>
    </location>
</feature>
<dbReference type="AlphaFoldDB" id="A0A2C9ELW2"/>
<feature type="region of interest" description="Disordered" evidence="1">
    <location>
        <begin position="109"/>
        <end position="131"/>
    </location>
</feature>
<dbReference type="HOGENOM" id="CLU_1925778_0_0_6"/>
<protein>
    <submittedName>
        <fullName evidence="2">Uncharacterized protein</fullName>
    </submittedName>
</protein>
<gene>
    <name evidence="2" type="ORF">PFLCHA0_c28840</name>
</gene>
<dbReference type="KEGG" id="pprc:PFLCHA0_c28840"/>
<dbReference type="Proteomes" id="UP000013940">
    <property type="component" value="Chromosome"/>
</dbReference>
<sequence>MFYKDDNDAFELKQRQIDAMEQALLVSRGTPRAEAAEIVAERKRLQEAYAGDPGVNPAPGVWINPEGEDLEGDVPADRQEAIKANAIAKDLLGDEFSTDTQWNITHFPDRKSSNAEVQDFWEDFTTPDSKA</sequence>
<accession>A0A2C9ELW2</accession>
<proteinExistence type="predicted"/>
<dbReference type="RefSeq" id="WP_015635487.1">
    <property type="nucleotide sequence ID" value="NC_021237.1"/>
</dbReference>
<evidence type="ECO:0000313" key="2">
    <source>
        <dbReference type="EMBL" id="AGL84654.1"/>
    </source>
</evidence>
<evidence type="ECO:0000313" key="3">
    <source>
        <dbReference type="Proteomes" id="UP000013940"/>
    </source>
</evidence>
<dbReference type="GeneID" id="57475882"/>
<evidence type="ECO:0000256" key="1">
    <source>
        <dbReference type="SAM" id="MobiDB-lite"/>
    </source>
</evidence>
<reference evidence="3" key="1">
    <citation type="journal article" date="2014" name="Genome Announc.">
        <title>Full-genome sequence of the plant growth-promoting bacterium Pseudomonas protegens CHA0.</title>
        <authorList>
            <person name="Jousset A."/>
            <person name="Schuldes J."/>
            <person name="Keel C."/>
            <person name="Maurhofer M."/>
            <person name="Daniel R."/>
            <person name="Scheu S."/>
            <person name="Thuermer A."/>
        </authorList>
    </citation>
    <scope>NUCLEOTIDE SEQUENCE [LARGE SCALE GENOMIC DNA]</scope>
    <source>
        <strain evidence="3">DSM 19095 / LMG 27888 / CFBP 6595 / CHA0</strain>
    </source>
</reference>
<dbReference type="EMBL" id="CP003190">
    <property type="protein sequence ID" value="AGL84654.1"/>
    <property type="molecule type" value="Genomic_DNA"/>
</dbReference>
<organism evidence="2 3">
    <name type="scientific">Pseudomonas protegens (strain DSM 19095 / LMG 27888 / CFBP 6595 / CHA0)</name>
    <dbReference type="NCBI Taxonomy" id="1124983"/>
    <lineage>
        <taxon>Bacteria</taxon>
        <taxon>Pseudomonadati</taxon>
        <taxon>Pseudomonadota</taxon>
        <taxon>Gammaproteobacteria</taxon>
        <taxon>Pseudomonadales</taxon>
        <taxon>Pseudomonadaceae</taxon>
        <taxon>Pseudomonas</taxon>
    </lineage>
</organism>
<name>A0A2C9ELW2_PSEPH</name>